<keyword evidence="7 10" id="KW-0799">Topoisomerase</keyword>
<dbReference type="PATRIC" id="fig|1276221.3.peg.3"/>
<dbReference type="GO" id="GO:0046872">
    <property type="term" value="F:metal ion binding"/>
    <property type="evidence" value="ECO:0007669"/>
    <property type="project" value="UniProtKB-KW"/>
</dbReference>
<comment type="cofactor">
    <cofactor evidence="10">
        <name>Mg(2+)</name>
        <dbReference type="ChEBI" id="CHEBI:18420"/>
    </cofactor>
    <cofactor evidence="10">
        <name>Mn(2+)</name>
        <dbReference type="ChEBI" id="CHEBI:29035"/>
    </cofactor>
    <cofactor evidence="10">
        <name>Ca(2+)</name>
        <dbReference type="ChEBI" id="CHEBI:29108"/>
    </cofactor>
    <text evidence="10">Binds two Mg(2+) per subunit. The magnesium ions form salt bridges with both the protein and the DNA. Can also accept other divalent metal cations, such as Mn(2+) or Ca(2+).</text>
</comment>
<dbReference type="InterPro" id="IPR011557">
    <property type="entry name" value="GyrB"/>
</dbReference>
<evidence type="ECO:0000259" key="11">
    <source>
        <dbReference type="PROSITE" id="PS50880"/>
    </source>
</evidence>
<comment type="catalytic activity">
    <reaction evidence="1 10">
        <text>ATP-dependent breakage, passage and rejoining of double-stranded DNA.</text>
        <dbReference type="EC" id="5.6.2.2"/>
    </reaction>
</comment>
<dbReference type="Gene3D" id="3.40.50.670">
    <property type="match status" value="1"/>
</dbReference>
<evidence type="ECO:0000256" key="5">
    <source>
        <dbReference type="ARBA" id="ARBA00022840"/>
    </source>
</evidence>
<name>S5M124_9MOLU</name>
<comment type="subunit">
    <text evidence="10">Heterotetramer, composed of two GyrA and two GyrB chains. In the heterotetramer, GyrA contains the active site tyrosine that forms a transient covalent intermediate with DNA, while GyrB binds cofactors and catalyzes ATP hydrolysis.</text>
</comment>
<dbReference type="FunCoup" id="S5M124">
    <property type="interactions" value="224"/>
</dbReference>
<dbReference type="PROSITE" id="PS50880">
    <property type="entry name" value="TOPRIM"/>
    <property type="match status" value="1"/>
</dbReference>
<dbReference type="InterPro" id="IPR014721">
    <property type="entry name" value="Ribsml_uS5_D2-typ_fold_subgr"/>
</dbReference>
<dbReference type="SMART" id="SM00433">
    <property type="entry name" value="TOP2c"/>
    <property type="match status" value="1"/>
</dbReference>
<dbReference type="NCBIfam" id="NF004189">
    <property type="entry name" value="PRK05644.1"/>
    <property type="match status" value="1"/>
</dbReference>
<evidence type="ECO:0000313" key="13">
    <source>
        <dbReference type="Proteomes" id="UP000014983"/>
    </source>
</evidence>
<dbReference type="GO" id="GO:0005524">
    <property type="term" value="F:ATP binding"/>
    <property type="evidence" value="ECO:0007669"/>
    <property type="project" value="UniProtKB-UniRule"/>
</dbReference>
<dbReference type="Pfam" id="PF02518">
    <property type="entry name" value="HATPase_c"/>
    <property type="match status" value="1"/>
</dbReference>
<dbReference type="GO" id="GO:0005694">
    <property type="term" value="C:chromosome"/>
    <property type="evidence" value="ECO:0007669"/>
    <property type="project" value="InterPro"/>
</dbReference>
<dbReference type="OrthoDB" id="9802808at2"/>
<dbReference type="eggNOG" id="COG0187">
    <property type="taxonomic scope" value="Bacteria"/>
</dbReference>
<evidence type="ECO:0000256" key="8">
    <source>
        <dbReference type="ARBA" id="ARBA00023125"/>
    </source>
</evidence>
<gene>
    <name evidence="10 12" type="primary">gyrB</name>
    <name evidence="12" type="ORF">SDIMI_v3c00030</name>
</gene>
<keyword evidence="13" id="KW-1185">Reference proteome</keyword>
<evidence type="ECO:0000256" key="6">
    <source>
        <dbReference type="ARBA" id="ARBA00022842"/>
    </source>
</evidence>
<accession>S5M124</accession>
<keyword evidence="5 10" id="KW-0067">ATP-binding</keyword>
<keyword evidence="9 10" id="KW-0413">Isomerase</keyword>
<feature type="binding site" evidence="10">
    <location>
        <position position="498"/>
    </location>
    <ligand>
        <name>Mg(2+)</name>
        <dbReference type="ChEBI" id="CHEBI:18420"/>
        <label>2</label>
    </ligand>
</feature>
<dbReference type="AlphaFoldDB" id="S5M124"/>
<keyword evidence="10" id="KW-0963">Cytoplasm</keyword>
<feature type="binding site" evidence="10">
    <location>
        <position position="496"/>
    </location>
    <ligand>
        <name>Mg(2+)</name>
        <dbReference type="ChEBI" id="CHEBI:18420"/>
        <label>2</label>
    </ligand>
</feature>
<dbReference type="EC" id="5.6.2.2" evidence="10"/>
<dbReference type="PANTHER" id="PTHR45866:SF1">
    <property type="entry name" value="DNA GYRASE SUBUNIT B, MITOCHONDRIAL"/>
    <property type="match status" value="1"/>
</dbReference>
<dbReference type="InterPro" id="IPR002288">
    <property type="entry name" value="DNA_gyrase_B_C"/>
</dbReference>
<dbReference type="GO" id="GO:0006261">
    <property type="term" value="P:DNA-templated DNA replication"/>
    <property type="evidence" value="ECO:0007669"/>
    <property type="project" value="UniProtKB-UniRule"/>
</dbReference>
<comment type="subcellular location">
    <subcellularLocation>
        <location evidence="10">Cytoplasm</location>
    </subcellularLocation>
</comment>
<evidence type="ECO:0000256" key="2">
    <source>
        <dbReference type="ARBA" id="ARBA00010708"/>
    </source>
</evidence>
<dbReference type="GO" id="GO:0034335">
    <property type="term" value="F:DNA negative supercoiling activity"/>
    <property type="evidence" value="ECO:0007669"/>
    <property type="project" value="UniProtKB-ARBA"/>
</dbReference>
<dbReference type="STRING" id="1276221.SDIMI_v3c00030"/>
<dbReference type="RefSeq" id="WP_020835940.1">
    <property type="nucleotide sequence ID" value="NC_021833.1"/>
</dbReference>
<comment type="miscellaneous">
    <text evidence="10">Few gyrases are as efficient as E.coli at forming negative supercoils. Not all organisms have 2 type II topoisomerases; in organisms with a single type II topoisomerase this enzyme also has to decatenate newly replicated chromosomes.</text>
</comment>
<dbReference type="InterPro" id="IPR013506">
    <property type="entry name" value="Topo_IIA_bsu_dom2"/>
</dbReference>
<dbReference type="InterPro" id="IPR003594">
    <property type="entry name" value="HATPase_dom"/>
</dbReference>
<feature type="binding site" evidence="10">
    <location>
        <position position="496"/>
    </location>
    <ligand>
        <name>Mg(2+)</name>
        <dbReference type="ChEBI" id="CHEBI:18420"/>
        <label>1</label>
        <note>catalytic</note>
    </ligand>
</feature>
<dbReference type="EMBL" id="CP005076">
    <property type="protein sequence ID" value="AGR41707.1"/>
    <property type="molecule type" value="Genomic_DNA"/>
</dbReference>
<dbReference type="GO" id="GO:0003677">
    <property type="term" value="F:DNA binding"/>
    <property type="evidence" value="ECO:0007669"/>
    <property type="project" value="UniProtKB-KW"/>
</dbReference>
<comment type="function">
    <text evidence="10">A type II topoisomerase that negatively supercoils closed circular double-stranded (ds) DNA in an ATP-dependent manner to modulate DNA topology and maintain chromosomes in an underwound state. Negative supercoiling favors strand separation, and DNA replication, transcription, recombination and repair, all of which involve strand separation. Also able to catalyze the interconversion of other topological isomers of dsDNA rings, including catenanes and knotted rings. Type II topoisomerases break and join 2 DNA strands simultaneously in an ATP-dependent manner.</text>
</comment>
<dbReference type="KEGG" id="sdi:SDIMI_v3c00030"/>
<organism evidence="12 13">
    <name type="scientific">Spiroplasma diminutum CUAS-1</name>
    <dbReference type="NCBI Taxonomy" id="1276221"/>
    <lineage>
        <taxon>Bacteria</taxon>
        <taxon>Bacillati</taxon>
        <taxon>Mycoplasmatota</taxon>
        <taxon>Mollicutes</taxon>
        <taxon>Entomoplasmatales</taxon>
        <taxon>Spiroplasmataceae</taxon>
        <taxon>Spiroplasma</taxon>
    </lineage>
</organism>
<dbReference type="SUPFAM" id="SSF56719">
    <property type="entry name" value="Type II DNA topoisomerase"/>
    <property type="match status" value="1"/>
</dbReference>
<dbReference type="SUPFAM" id="SSF55874">
    <property type="entry name" value="ATPase domain of HSP90 chaperone/DNA topoisomerase II/histidine kinase"/>
    <property type="match status" value="1"/>
</dbReference>
<dbReference type="InParanoid" id="S5M124"/>
<dbReference type="Gene3D" id="3.30.565.10">
    <property type="entry name" value="Histidine kinase-like ATPase, C-terminal domain"/>
    <property type="match status" value="1"/>
</dbReference>
<sequence>MENNKYGASQIQVLEGLEAVRKRPGMYIGNTNKVGLHHMIWEILDNSVDEALAGFCDEISIFITDENEIIIKDNGRGIPVDIHPKTKKTTLETIFTVLHAGGKFDESTYKVSGGLHGVGASVVNALSLYVEAMISRDGKIYQQKFYDGGTKATEIKEIGISDSNGSIIRFKPDPEIFKETTEFDFKIIQNKIRQLAFLNKKLKLNLYDQRNDKFLTYVFEDGIKDYIKEINSGKEKVHDEIFYVSNNLNDIEVEISIQYNETYDENVFSFCNNIFTSEGGSHEEGFKTALLKSINSYTNDLKNFKGNKFTWDDLKEGIVSVISIKHRDPLYEGQTKAKLSNLDAKESVAEILNEGFKEFLLKNPNDAKKIIEKILISQKARKAAQRAREDTRRKSAIDNFSLPGKLADCESKNIDECELYLVEGDSAGGSAKTGRNRKTQAILSLRGKVLNVEKVKQSKVFDNNEIQSIIAAVGVGVKNDINLKKLRYGKIIIMTDADVDGAHIRVLLLTFFYRYMKDLILNGNVYIAQPPLYKIDAGKNNVDYAYNDLELEQLKESKYNELKYTIQRYKGLGEMDPIQLWETTMDPERRTMIQIKVEDAFLANEVFSSLMGENVDLRKQFITENAQFVENIDI</sequence>
<proteinExistence type="inferred from homology"/>
<keyword evidence="4 10" id="KW-0547">Nucleotide-binding</keyword>
<dbReference type="CDD" id="cd16928">
    <property type="entry name" value="HATPase_GyrB-like"/>
    <property type="match status" value="1"/>
</dbReference>
<evidence type="ECO:0000256" key="4">
    <source>
        <dbReference type="ARBA" id="ARBA00022741"/>
    </source>
</evidence>
<dbReference type="PRINTS" id="PR00418">
    <property type="entry name" value="TPI2FAMILY"/>
</dbReference>
<dbReference type="Pfam" id="PF00986">
    <property type="entry name" value="DNA_gyraseB_C"/>
    <property type="match status" value="1"/>
</dbReference>
<dbReference type="Gene3D" id="3.30.230.10">
    <property type="match status" value="1"/>
</dbReference>
<evidence type="ECO:0000256" key="9">
    <source>
        <dbReference type="ARBA" id="ARBA00023235"/>
    </source>
</evidence>
<protein>
    <recommendedName>
        <fullName evidence="10">DNA gyrase subunit B</fullName>
        <ecNumber evidence="10">5.6.2.2</ecNumber>
    </recommendedName>
</protein>
<keyword evidence="6 10" id="KW-0460">Magnesium</keyword>
<dbReference type="GO" id="GO:0005737">
    <property type="term" value="C:cytoplasm"/>
    <property type="evidence" value="ECO:0007669"/>
    <property type="project" value="UniProtKB-SubCell"/>
</dbReference>
<feature type="domain" description="Toprim" evidence="11">
    <location>
        <begin position="417"/>
        <end position="531"/>
    </location>
</feature>
<dbReference type="InterPro" id="IPR020568">
    <property type="entry name" value="Ribosomal_Su5_D2-typ_SF"/>
</dbReference>
<dbReference type="FunFam" id="3.30.565.10:FF:000002">
    <property type="entry name" value="DNA gyrase subunit B"/>
    <property type="match status" value="1"/>
</dbReference>
<dbReference type="PRINTS" id="PR01159">
    <property type="entry name" value="DNAGYRASEB"/>
</dbReference>
<evidence type="ECO:0000313" key="12">
    <source>
        <dbReference type="EMBL" id="AGR41707.1"/>
    </source>
</evidence>
<dbReference type="InterPro" id="IPR013760">
    <property type="entry name" value="Topo_IIA-like_dom_sf"/>
</dbReference>
<evidence type="ECO:0000256" key="10">
    <source>
        <dbReference type="HAMAP-Rule" id="MF_01898"/>
    </source>
</evidence>
<dbReference type="Pfam" id="PF01751">
    <property type="entry name" value="Toprim"/>
    <property type="match status" value="1"/>
</dbReference>
<dbReference type="SMART" id="SM00387">
    <property type="entry name" value="HATPase_c"/>
    <property type="match status" value="1"/>
</dbReference>
<dbReference type="InterPro" id="IPR036890">
    <property type="entry name" value="HATPase_C_sf"/>
</dbReference>
<feature type="site" description="Interaction with DNA" evidence="10">
    <location>
        <position position="451"/>
    </location>
</feature>
<dbReference type="InterPro" id="IPR013759">
    <property type="entry name" value="Topo_IIA_B_C"/>
</dbReference>
<dbReference type="InterPro" id="IPR006171">
    <property type="entry name" value="TOPRIM_dom"/>
</dbReference>
<feature type="binding site" evidence="10">
    <location>
        <position position="423"/>
    </location>
    <ligand>
        <name>Mg(2+)</name>
        <dbReference type="ChEBI" id="CHEBI:18420"/>
        <label>1</label>
        <note>catalytic</note>
    </ligand>
</feature>
<feature type="site" description="Interaction with DNA" evidence="10">
    <location>
        <position position="448"/>
    </location>
</feature>
<dbReference type="FunFam" id="3.40.50.670:FF:000002">
    <property type="entry name" value="DNA gyrase subunit B"/>
    <property type="match status" value="1"/>
</dbReference>
<reference evidence="12 13" key="1">
    <citation type="journal article" date="2013" name="Genome Biol. Evol.">
        <title>Comparison of metabolic capacities and inference of gene content evolution in mosquito-associated Spiroplasma diminutum and S. taiwanense.</title>
        <authorList>
            <person name="Lo W.S."/>
            <person name="Ku C."/>
            <person name="Chen L.L."/>
            <person name="Chang T.H."/>
            <person name="Kuo C.H."/>
        </authorList>
    </citation>
    <scope>NUCLEOTIDE SEQUENCE [LARGE SCALE GENOMIC DNA]</scope>
    <source>
        <strain evidence="12 13">CUAS-1</strain>
    </source>
</reference>
<dbReference type="Proteomes" id="UP000014983">
    <property type="component" value="Chromosome"/>
</dbReference>
<dbReference type="HAMAP" id="MF_01898">
    <property type="entry name" value="GyrB"/>
    <property type="match status" value="1"/>
</dbReference>
<dbReference type="InterPro" id="IPR000565">
    <property type="entry name" value="Topo_IIA_B"/>
</dbReference>
<dbReference type="Pfam" id="PF00204">
    <property type="entry name" value="DNA_gyraseB"/>
    <property type="match status" value="1"/>
</dbReference>
<dbReference type="HOGENOM" id="CLU_006146_4_1_14"/>
<evidence type="ECO:0000256" key="1">
    <source>
        <dbReference type="ARBA" id="ARBA00000185"/>
    </source>
</evidence>
<dbReference type="InterPro" id="IPR018522">
    <property type="entry name" value="TopoIIA_CS"/>
</dbReference>
<keyword evidence="3 10" id="KW-0479">Metal-binding</keyword>
<dbReference type="NCBIfam" id="TIGR01059">
    <property type="entry name" value="gyrB"/>
    <property type="match status" value="1"/>
</dbReference>
<comment type="similarity">
    <text evidence="2 10">Belongs to the type II topoisomerase GyrB family.</text>
</comment>
<dbReference type="PANTHER" id="PTHR45866">
    <property type="entry name" value="DNA GYRASE/TOPOISOMERASE SUBUNIT B"/>
    <property type="match status" value="1"/>
</dbReference>
<evidence type="ECO:0000256" key="7">
    <source>
        <dbReference type="ARBA" id="ARBA00023029"/>
    </source>
</evidence>
<dbReference type="PROSITE" id="PS00177">
    <property type="entry name" value="TOPOISOMERASE_II"/>
    <property type="match status" value="1"/>
</dbReference>
<dbReference type="CDD" id="cd00329">
    <property type="entry name" value="TopoII_MutL_Trans"/>
    <property type="match status" value="1"/>
</dbReference>
<dbReference type="InterPro" id="IPR001241">
    <property type="entry name" value="Topo_IIA"/>
</dbReference>
<keyword evidence="8" id="KW-0238">DNA-binding</keyword>
<dbReference type="GO" id="GO:0006265">
    <property type="term" value="P:DNA topological change"/>
    <property type="evidence" value="ECO:0007669"/>
    <property type="project" value="UniProtKB-UniRule"/>
</dbReference>
<evidence type="ECO:0000256" key="3">
    <source>
        <dbReference type="ARBA" id="ARBA00022723"/>
    </source>
</evidence>
<dbReference type="SUPFAM" id="SSF54211">
    <property type="entry name" value="Ribosomal protein S5 domain 2-like"/>
    <property type="match status" value="1"/>
</dbReference>